<dbReference type="AlphaFoldDB" id="A0A518FPX8"/>
<gene>
    <name evidence="1" type="ORF">Pan153_30620</name>
</gene>
<evidence type="ECO:0000313" key="2">
    <source>
        <dbReference type="Proteomes" id="UP000320839"/>
    </source>
</evidence>
<evidence type="ECO:0000313" key="1">
    <source>
        <dbReference type="EMBL" id="QDV18404.1"/>
    </source>
</evidence>
<reference evidence="1 2" key="1">
    <citation type="submission" date="2019-02" db="EMBL/GenBank/DDBJ databases">
        <title>Deep-cultivation of Planctomycetes and their phenomic and genomic characterization uncovers novel biology.</title>
        <authorList>
            <person name="Wiegand S."/>
            <person name="Jogler M."/>
            <person name="Boedeker C."/>
            <person name="Pinto D."/>
            <person name="Vollmers J."/>
            <person name="Rivas-Marin E."/>
            <person name="Kohn T."/>
            <person name="Peeters S.H."/>
            <person name="Heuer A."/>
            <person name="Rast P."/>
            <person name="Oberbeckmann S."/>
            <person name="Bunk B."/>
            <person name="Jeske O."/>
            <person name="Meyerdierks A."/>
            <person name="Storesund J.E."/>
            <person name="Kallscheuer N."/>
            <person name="Luecker S."/>
            <person name="Lage O.M."/>
            <person name="Pohl T."/>
            <person name="Merkel B.J."/>
            <person name="Hornburger P."/>
            <person name="Mueller R.-W."/>
            <person name="Bruemmer F."/>
            <person name="Labrenz M."/>
            <person name="Spormann A.M."/>
            <person name="Op den Camp H."/>
            <person name="Overmann J."/>
            <person name="Amann R."/>
            <person name="Jetten M.S.M."/>
            <person name="Mascher T."/>
            <person name="Medema M.H."/>
            <person name="Devos D.P."/>
            <person name="Kaster A.-K."/>
            <person name="Ovreas L."/>
            <person name="Rohde M."/>
            <person name="Galperin M.Y."/>
            <person name="Jogler C."/>
        </authorList>
    </citation>
    <scope>NUCLEOTIDE SEQUENCE [LARGE SCALE GENOMIC DNA]</scope>
    <source>
        <strain evidence="1 2">Pan153</strain>
    </source>
</reference>
<proteinExistence type="predicted"/>
<name>A0A518FPX8_9PLAN</name>
<organism evidence="1 2">
    <name type="scientific">Gimesia panareensis</name>
    <dbReference type="NCBI Taxonomy" id="2527978"/>
    <lineage>
        <taxon>Bacteria</taxon>
        <taxon>Pseudomonadati</taxon>
        <taxon>Planctomycetota</taxon>
        <taxon>Planctomycetia</taxon>
        <taxon>Planctomycetales</taxon>
        <taxon>Planctomycetaceae</taxon>
        <taxon>Gimesia</taxon>
    </lineage>
</organism>
<dbReference type="EMBL" id="CP036317">
    <property type="protein sequence ID" value="QDV18404.1"/>
    <property type="molecule type" value="Genomic_DNA"/>
</dbReference>
<sequence length="314" mass="35901">MQPRLVKQTTFEVQLSATPFATCILNVRLTATMIPASRTINSLKRAACEKQLTNKEIPSHADRACLFPAQLSWQRFRFPCAVLILLTCVSTAGLQTARTDEADSKKTRPKQECFIKSLMFFNEVSWKEAVDISDEFLYALHQFDSTNESMLQKYQAPGFSGLGPGTLNPPVKNEDAMIMFLGDMYSINRTGELIDALLDKINQKQKTYYYASNRYKLFCREQRPAYHALSRMGPNVAHATLRKIGQEPEKENRYYMAKLLCQVLRKKFALLYLEDRQEQVTADDKLTAAQKTEALARYSEAIAAVKEMKDRVRH</sequence>
<accession>A0A518FPX8</accession>
<protein>
    <submittedName>
        <fullName evidence="1">Uncharacterized protein</fullName>
    </submittedName>
</protein>
<dbReference type="Proteomes" id="UP000320839">
    <property type="component" value="Chromosome"/>
</dbReference>